<dbReference type="RefSeq" id="WP_380028255.1">
    <property type="nucleotide sequence ID" value="NZ_JBHSHC010000138.1"/>
</dbReference>
<feature type="transmembrane region" description="Helical" evidence="1">
    <location>
        <begin position="72"/>
        <end position="93"/>
    </location>
</feature>
<evidence type="ECO:0000313" key="3">
    <source>
        <dbReference type="Proteomes" id="UP001596002"/>
    </source>
</evidence>
<feature type="transmembrane region" description="Helical" evidence="1">
    <location>
        <begin position="48"/>
        <end position="66"/>
    </location>
</feature>
<keyword evidence="1" id="KW-0812">Transmembrane</keyword>
<evidence type="ECO:0000256" key="1">
    <source>
        <dbReference type="SAM" id="Phobius"/>
    </source>
</evidence>
<dbReference type="Proteomes" id="UP001596002">
    <property type="component" value="Unassembled WGS sequence"/>
</dbReference>
<feature type="transmembrane region" description="Helical" evidence="1">
    <location>
        <begin position="6"/>
        <end position="27"/>
    </location>
</feature>
<dbReference type="EMBL" id="JBHSHC010000138">
    <property type="protein sequence ID" value="MFC4769574.1"/>
    <property type="molecule type" value="Genomic_DNA"/>
</dbReference>
<proteinExistence type="predicted"/>
<accession>A0ABV9Q6S9</accession>
<evidence type="ECO:0000313" key="2">
    <source>
        <dbReference type="EMBL" id="MFC4769574.1"/>
    </source>
</evidence>
<reference evidence="3" key="1">
    <citation type="journal article" date="2019" name="Int. J. Syst. Evol. Microbiol.">
        <title>The Global Catalogue of Microorganisms (GCM) 10K type strain sequencing project: providing services to taxonomists for standard genome sequencing and annotation.</title>
        <authorList>
            <consortium name="The Broad Institute Genomics Platform"/>
            <consortium name="The Broad Institute Genome Sequencing Center for Infectious Disease"/>
            <person name="Wu L."/>
            <person name="Ma J."/>
        </authorList>
    </citation>
    <scope>NUCLEOTIDE SEQUENCE [LARGE SCALE GENOMIC DNA]</scope>
    <source>
        <strain evidence="3">WYCCWR 12678</strain>
    </source>
</reference>
<dbReference type="InterPro" id="IPR018729">
    <property type="entry name" value="DUF2269_transmembrane"/>
</dbReference>
<keyword evidence="1" id="KW-0472">Membrane</keyword>
<dbReference type="Pfam" id="PF10027">
    <property type="entry name" value="DUF2269"/>
    <property type="match status" value="1"/>
</dbReference>
<name>A0ABV9Q6S9_9BACL</name>
<keyword evidence="3" id="KW-1185">Reference proteome</keyword>
<organism evidence="2 3">
    <name type="scientific">Effusibacillus consociatus</name>
    <dbReference type="NCBI Taxonomy" id="1117041"/>
    <lineage>
        <taxon>Bacteria</taxon>
        <taxon>Bacillati</taxon>
        <taxon>Bacillota</taxon>
        <taxon>Bacilli</taxon>
        <taxon>Bacillales</taxon>
        <taxon>Alicyclobacillaceae</taxon>
        <taxon>Effusibacillus</taxon>
    </lineage>
</organism>
<protein>
    <submittedName>
        <fullName evidence="2">DUF2269 family protein</fullName>
    </submittedName>
</protein>
<sequence>MKIAFYLILGLHLLAVAFKLGLLFLIPRLKNVEQVQSFLGRYKKMDSAANWCLWLTGGAMVFTTSLEYLLQMWLLVSMLIYMIIFWVVKRVVVRGMEEIAASKKIHAHEELRKLRIENLCVGVVVFILLMSIGTLMMTKPTF</sequence>
<comment type="caution">
    <text evidence="2">The sequence shown here is derived from an EMBL/GenBank/DDBJ whole genome shotgun (WGS) entry which is preliminary data.</text>
</comment>
<keyword evidence="1" id="KW-1133">Transmembrane helix</keyword>
<feature type="transmembrane region" description="Helical" evidence="1">
    <location>
        <begin position="114"/>
        <end position="137"/>
    </location>
</feature>
<gene>
    <name evidence="2" type="ORF">ACFO8Q_19780</name>
</gene>